<evidence type="ECO:0000256" key="5">
    <source>
        <dbReference type="PIRSR" id="PIRSR001430-1"/>
    </source>
</evidence>
<dbReference type="PIRSF" id="PIRSF001430">
    <property type="entry name" value="tRNA_psdUrid_synth"/>
    <property type="match status" value="1"/>
</dbReference>
<protein>
    <recommendedName>
        <fullName evidence="4">tRNA pseudouridine synthase A</fullName>
        <ecNumber evidence="4">5.4.99.12</ecNumber>
    </recommendedName>
    <alternativeName>
        <fullName evidence="4">tRNA pseudouridine(38-40) synthase</fullName>
    </alternativeName>
    <alternativeName>
        <fullName evidence="4">tRNA pseudouridylate synthase I</fullName>
    </alternativeName>
    <alternativeName>
        <fullName evidence="4">tRNA-uridine isomerase I</fullName>
    </alternativeName>
</protein>
<feature type="domain" description="Pseudouridine synthase I TruA alpha/beta" evidence="8">
    <location>
        <begin position="9"/>
        <end position="102"/>
    </location>
</feature>
<comment type="caution">
    <text evidence="4">Lacks conserved residue(s) required for the propagation of feature annotation.</text>
</comment>
<comment type="caution">
    <text evidence="9">The sequence shown here is derived from an EMBL/GenBank/DDBJ whole genome shotgun (WGS) entry which is preliminary data.</text>
</comment>
<dbReference type="InterPro" id="IPR001406">
    <property type="entry name" value="PsdUridine_synth_TruA"/>
</dbReference>
<dbReference type="EMBL" id="WMEQ01000023">
    <property type="protein sequence ID" value="MYL35858.1"/>
    <property type="molecule type" value="Genomic_DNA"/>
</dbReference>
<proteinExistence type="inferred from homology"/>
<dbReference type="PANTHER" id="PTHR11142:SF0">
    <property type="entry name" value="TRNA PSEUDOURIDINE SYNTHASE-LIKE 1"/>
    <property type="match status" value="1"/>
</dbReference>
<dbReference type="PANTHER" id="PTHR11142">
    <property type="entry name" value="PSEUDOURIDYLATE SYNTHASE"/>
    <property type="match status" value="1"/>
</dbReference>
<dbReference type="InterPro" id="IPR020094">
    <property type="entry name" value="TruA/RsuA/RluB/E/F_N"/>
</dbReference>
<dbReference type="Gene3D" id="3.30.70.660">
    <property type="entry name" value="Pseudouridine synthase I, catalytic domain, C-terminal subdomain"/>
    <property type="match status" value="1"/>
</dbReference>
<evidence type="ECO:0000256" key="2">
    <source>
        <dbReference type="ARBA" id="ARBA00022694"/>
    </source>
</evidence>
<dbReference type="Gene3D" id="3.30.70.580">
    <property type="entry name" value="Pseudouridine synthase I, catalytic domain, N-terminal subdomain"/>
    <property type="match status" value="1"/>
</dbReference>
<dbReference type="AlphaFoldDB" id="A0A6I5A6H1"/>
<feature type="binding site" evidence="4 6">
    <location>
        <position position="111"/>
    </location>
    <ligand>
        <name>substrate</name>
    </ligand>
</feature>
<dbReference type="NCBIfam" id="TIGR00071">
    <property type="entry name" value="hisT_truA"/>
    <property type="match status" value="1"/>
</dbReference>
<dbReference type="InterPro" id="IPR020103">
    <property type="entry name" value="PsdUridine_synth_cat_dom_sf"/>
</dbReference>
<evidence type="ECO:0000256" key="3">
    <source>
        <dbReference type="ARBA" id="ARBA00023235"/>
    </source>
</evidence>
<keyword evidence="2 4" id="KW-0819">tRNA processing</keyword>
<accession>A0A6I5A6H1</accession>
<comment type="catalytic activity">
    <reaction evidence="4 7">
        <text>uridine(38/39/40) in tRNA = pseudouridine(38/39/40) in tRNA</text>
        <dbReference type="Rhea" id="RHEA:22376"/>
        <dbReference type="Rhea" id="RHEA-COMP:10085"/>
        <dbReference type="Rhea" id="RHEA-COMP:10087"/>
        <dbReference type="ChEBI" id="CHEBI:65314"/>
        <dbReference type="ChEBI" id="CHEBI:65315"/>
        <dbReference type="EC" id="5.4.99.12"/>
    </reaction>
</comment>
<dbReference type="OrthoDB" id="9811823at2"/>
<dbReference type="FunFam" id="3.30.70.580:FF:000001">
    <property type="entry name" value="tRNA pseudouridine synthase A"/>
    <property type="match status" value="1"/>
</dbReference>
<dbReference type="RefSeq" id="WP_160850350.1">
    <property type="nucleotide sequence ID" value="NZ_WMEQ01000023.1"/>
</dbReference>
<comment type="function">
    <text evidence="4">Formation of pseudouridine at positions 38, 39 and 40 in the anticodon stem and loop of transfer RNAs.</text>
</comment>
<evidence type="ECO:0000256" key="6">
    <source>
        <dbReference type="PIRSR" id="PIRSR001430-2"/>
    </source>
</evidence>
<dbReference type="HAMAP" id="MF_00171">
    <property type="entry name" value="TruA"/>
    <property type="match status" value="1"/>
</dbReference>
<evidence type="ECO:0000259" key="8">
    <source>
        <dbReference type="Pfam" id="PF01416"/>
    </source>
</evidence>
<feature type="domain" description="Pseudouridine synthase I TruA alpha/beta" evidence="8">
    <location>
        <begin position="144"/>
        <end position="247"/>
    </location>
</feature>
<dbReference type="Proteomes" id="UP000468638">
    <property type="component" value="Unassembled WGS sequence"/>
</dbReference>
<name>A0A6I5A6H1_9BACI</name>
<organism evidence="9 10">
    <name type="scientific">Pontibacillus yanchengensis</name>
    <dbReference type="NCBI Taxonomy" id="462910"/>
    <lineage>
        <taxon>Bacteria</taxon>
        <taxon>Bacillati</taxon>
        <taxon>Bacillota</taxon>
        <taxon>Bacilli</taxon>
        <taxon>Bacillales</taxon>
        <taxon>Bacillaceae</taxon>
        <taxon>Pontibacillus</taxon>
    </lineage>
</organism>
<feature type="active site" description="Nucleophile" evidence="4 5">
    <location>
        <position position="53"/>
    </location>
</feature>
<dbReference type="InterPro" id="IPR020095">
    <property type="entry name" value="PsdUridine_synth_TruA_C"/>
</dbReference>
<dbReference type="GO" id="GO:0160147">
    <property type="term" value="F:tRNA pseudouridine(38-40) synthase activity"/>
    <property type="evidence" value="ECO:0007669"/>
    <property type="project" value="UniProtKB-EC"/>
</dbReference>
<gene>
    <name evidence="4 9" type="primary">truA</name>
    <name evidence="9" type="ORF">GLW05_20000</name>
</gene>
<comment type="similarity">
    <text evidence="1 4 7">Belongs to the tRNA pseudouridine synthase TruA family.</text>
</comment>
<dbReference type="GO" id="GO:0003723">
    <property type="term" value="F:RNA binding"/>
    <property type="evidence" value="ECO:0007669"/>
    <property type="project" value="InterPro"/>
</dbReference>
<dbReference type="GO" id="GO:0031119">
    <property type="term" value="P:tRNA pseudouridine synthesis"/>
    <property type="evidence" value="ECO:0007669"/>
    <property type="project" value="UniProtKB-UniRule"/>
</dbReference>
<dbReference type="CDD" id="cd02570">
    <property type="entry name" value="PseudoU_synth_EcTruA"/>
    <property type="match status" value="1"/>
</dbReference>
<evidence type="ECO:0000256" key="7">
    <source>
        <dbReference type="RuleBase" id="RU003792"/>
    </source>
</evidence>
<comment type="subunit">
    <text evidence="4">Homodimer.</text>
</comment>
<reference evidence="9 10" key="1">
    <citation type="submission" date="2019-11" db="EMBL/GenBank/DDBJ databases">
        <title>Genome sequences of 17 halophilic strains isolated from different environments.</title>
        <authorList>
            <person name="Furrow R.E."/>
        </authorList>
    </citation>
    <scope>NUCLEOTIDE SEQUENCE [LARGE SCALE GENOMIC DNA]</scope>
    <source>
        <strain evidence="9 10">22514_16_FS</strain>
    </source>
</reference>
<evidence type="ECO:0000256" key="1">
    <source>
        <dbReference type="ARBA" id="ARBA00009375"/>
    </source>
</evidence>
<dbReference type="EC" id="5.4.99.12" evidence="4"/>
<keyword evidence="3 4" id="KW-0413">Isomerase</keyword>
<dbReference type="InterPro" id="IPR020097">
    <property type="entry name" value="PsdUridine_synth_TruA_a/b_dom"/>
</dbReference>
<dbReference type="SUPFAM" id="SSF55120">
    <property type="entry name" value="Pseudouridine synthase"/>
    <property type="match status" value="1"/>
</dbReference>
<evidence type="ECO:0000256" key="4">
    <source>
        <dbReference type="HAMAP-Rule" id="MF_00171"/>
    </source>
</evidence>
<evidence type="ECO:0000313" key="9">
    <source>
        <dbReference type="EMBL" id="MYL35858.1"/>
    </source>
</evidence>
<evidence type="ECO:0000313" key="10">
    <source>
        <dbReference type="Proteomes" id="UP000468638"/>
    </source>
</evidence>
<sequence length="247" mass="28444">MERICCTIQYDGTNYSGFQIQVNGRTVQEQIEKALTKMHKGTSIRIIASGRTDAGVHAMGQVIHFDSPIMIEEHQWKKAMQTLLPADIHILHVTKVASNFHAQHQTTGKEYRYYVLNRKEPDIFKRHIRYHVPYKMDMEAITEACTYIEGTHDFTSFCSMKTHLKGDKVRTITHASCEKIEDELIFTFRGDGFLYNMVRILVGTLLDVGQGKHPPEKIQEMLDAQDRRKAGKTAPPQGLFLWKVDYN</sequence>
<dbReference type="Pfam" id="PF01416">
    <property type="entry name" value="PseudoU_synth_1"/>
    <property type="match status" value="2"/>
</dbReference>